<dbReference type="InterPro" id="IPR006806">
    <property type="entry name" value="NDUFA5"/>
</dbReference>
<keyword evidence="10" id="KW-1185">Reference proteome</keyword>
<dbReference type="GeneID" id="25913016"/>
<dbReference type="Pfam" id="PF04716">
    <property type="entry name" value="ETC_C1_NDUFA5"/>
    <property type="match status" value="1"/>
</dbReference>
<comment type="similarity">
    <text evidence="2">Belongs to the complex I NDUFA5 subunit family.</text>
</comment>
<dbReference type="PANTHER" id="PTHR12653:SF0">
    <property type="entry name" value="NADH DEHYDROGENASE [UBIQUINONE] 1 ALPHA SUBCOMPLEX SUBUNIT 5"/>
    <property type="match status" value="1"/>
</dbReference>
<gene>
    <name evidence="9" type="ORF">SARC_12512</name>
</gene>
<dbReference type="RefSeq" id="XP_014148854.1">
    <property type="nucleotide sequence ID" value="XM_014293379.1"/>
</dbReference>
<dbReference type="AlphaFoldDB" id="A0A0L0FDV1"/>
<evidence type="ECO:0000256" key="7">
    <source>
        <dbReference type="ARBA" id="ARBA00023128"/>
    </source>
</evidence>
<dbReference type="STRING" id="667725.A0A0L0FDV1"/>
<dbReference type="GO" id="GO:0005743">
    <property type="term" value="C:mitochondrial inner membrane"/>
    <property type="evidence" value="ECO:0007669"/>
    <property type="project" value="UniProtKB-SubCell"/>
</dbReference>
<proteinExistence type="inferred from homology"/>
<dbReference type="EMBL" id="KQ243955">
    <property type="protein sequence ID" value="KNC74952.1"/>
    <property type="molecule type" value="Genomic_DNA"/>
</dbReference>
<dbReference type="eggNOG" id="KOG3365">
    <property type="taxonomic scope" value="Eukaryota"/>
</dbReference>
<keyword evidence="8" id="KW-0472">Membrane</keyword>
<dbReference type="OrthoDB" id="286811at2759"/>
<evidence type="ECO:0008006" key="11">
    <source>
        <dbReference type="Google" id="ProtNLM"/>
    </source>
</evidence>
<dbReference type="PANTHER" id="PTHR12653">
    <property type="entry name" value="NADH-UBIQUINONE OXIDOREDUCTASE 13 KD-B SUBUNIT"/>
    <property type="match status" value="1"/>
</dbReference>
<evidence type="ECO:0000313" key="9">
    <source>
        <dbReference type="EMBL" id="KNC74952.1"/>
    </source>
</evidence>
<name>A0A0L0FDV1_9EUKA</name>
<comment type="subcellular location">
    <subcellularLocation>
        <location evidence="1">Mitochondrion inner membrane</location>
        <topology evidence="1">Peripheral membrane protein</topology>
        <orientation evidence="1">Matrix side</orientation>
    </subcellularLocation>
</comment>
<evidence type="ECO:0000256" key="1">
    <source>
        <dbReference type="ARBA" id="ARBA00004443"/>
    </source>
</evidence>
<dbReference type="GO" id="GO:0022904">
    <property type="term" value="P:respiratory electron transport chain"/>
    <property type="evidence" value="ECO:0007669"/>
    <property type="project" value="InterPro"/>
</dbReference>
<protein>
    <recommendedName>
        <fullName evidence="11">NADH dehydrogenase [ubiquinone] 1 alpha subcomplex subunit 5</fullName>
    </recommendedName>
</protein>
<evidence type="ECO:0000256" key="2">
    <source>
        <dbReference type="ARBA" id="ARBA00010261"/>
    </source>
</evidence>
<keyword evidence="5" id="KW-0999">Mitochondrion inner membrane</keyword>
<reference evidence="9 10" key="1">
    <citation type="submission" date="2011-02" db="EMBL/GenBank/DDBJ databases">
        <title>The Genome Sequence of Sphaeroforma arctica JP610.</title>
        <authorList>
            <consortium name="The Broad Institute Genome Sequencing Platform"/>
            <person name="Russ C."/>
            <person name="Cuomo C."/>
            <person name="Young S.K."/>
            <person name="Zeng Q."/>
            <person name="Gargeya S."/>
            <person name="Alvarado L."/>
            <person name="Berlin A."/>
            <person name="Chapman S.B."/>
            <person name="Chen Z."/>
            <person name="Freedman E."/>
            <person name="Gellesch M."/>
            <person name="Goldberg J."/>
            <person name="Griggs A."/>
            <person name="Gujja S."/>
            <person name="Heilman E."/>
            <person name="Heiman D."/>
            <person name="Howarth C."/>
            <person name="Mehta T."/>
            <person name="Neiman D."/>
            <person name="Pearson M."/>
            <person name="Roberts A."/>
            <person name="Saif S."/>
            <person name="Shea T."/>
            <person name="Shenoy N."/>
            <person name="Sisk P."/>
            <person name="Stolte C."/>
            <person name="Sykes S."/>
            <person name="White J."/>
            <person name="Yandava C."/>
            <person name="Burger G."/>
            <person name="Gray M.W."/>
            <person name="Holland P.W.H."/>
            <person name="King N."/>
            <person name="Lang F.B.F."/>
            <person name="Roger A.J."/>
            <person name="Ruiz-Trillo I."/>
            <person name="Haas B."/>
            <person name="Nusbaum C."/>
            <person name="Birren B."/>
        </authorList>
    </citation>
    <scope>NUCLEOTIDE SEQUENCE [LARGE SCALE GENOMIC DNA]</scope>
    <source>
        <strain evidence="9 10">JP610</strain>
    </source>
</reference>
<organism evidence="9 10">
    <name type="scientific">Sphaeroforma arctica JP610</name>
    <dbReference type="NCBI Taxonomy" id="667725"/>
    <lineage>
        <taxon>Eukaryota</taxon>
        <taxon>Ichthyosporea</taxon>
        <taxon>Ichthyophonida</taxon>
        <taxon>Sphaeroforma</taxon>
    </lineage>
</organism>
<keyword evidence="3" id="KW-0813">Transport</keyword>
<evidence type="ECO:0000256" key="5">
    <source>
        <dbReference type="ARBA" id="ARBA00022792"/>
    </source>
</evidence>
<keyword evidence="7" id="KW-0496">Mitochondrion</keyword>
<evidence type="ECO:0000313" key="10">
    <source>
        <dbReference type="Proteomes" id="UP000054560"/>
    </source>
</evidence>
<keyword evidence="4" id="KW-0679">Respiratory chain</keyword>
<evidence type="ECO:0000256" key="8">
    <source>
        <dbReference type="ARBA" id="ARBA00023136"/>
    </source>
</evidence>
<evidence type="ECO:0000256" key="4">
    <source>
        <dbReference type="ARBA" id="ARBA00022660"/>
    </source>
</evidence>
<dbReference type="Proteomes" id="UP000054560">
    <property type="component" value="Unassembled WGS sequence"/>
</dbReference>
<keyword evidence="6" id="KW-0249">Electron transport</keyword>
<sequence length="79" mass="9278">MPSSASYRKHTETITKDRLSTVEKFEDPILIENEIDCGQIEEIVLQAKAELSLANKMLNWEAWKPNEHKVPPKQWQWPM</sequence>
<evidence type="ECO:0000256" key="6">
    <source>
        <dbReference type="ARBA" id="ARBA00022982"/>
    </source>
</evidence>
<accession>A0A0L0FDV1</accession>
<evidence type="ECO:0000256" key="3">
    <source>
        <dbReference type="ARBA" id="ARBA00022448"/>
    </source>
</evidence>